<reference evidence="4" key="1">
    <citation type="submission" date="2013-10" db="EMBL/GenBank/DDBJ databases">
        <authorList>
            <person name="Schartl M."/>
            <person name="Warren W."/>
        </authorList>
    </citation>
    <scope>NUCLEOTIDE SEQUENCE [LARGE SCALE GENOMIC DNA]</scope>
    <source>
        <strain evidence="4">female</strain>
    </source>
</reference>
<organism evidence="3 4">
    <name type="scientific">Poecilia formosa</name>
    <name type="common">Amazon molly</name>
    <name type="synonym">Limia formosa</name>
    <dbReference type="NCBI Taxonomy" id="48698"/>
    <lineage>
        <taxon>Eukaryota</taxon>
        <taxon>Metazoa</taxon>
        <taxon>Chordata</taxon>
        <taxon>Craniata</taxon>
        <taxon>Vertebrata</taxon>
        <taxon>Euteleostomi</taxon>
        <taxon>Actinopterygii</taxon>
        <taxon>Neopterygii</taxon>
        <taxon>Teleostei</taxon>
        <taxon>Neoteleostei</taxon>
        <taxon>Acanthomorphata</taxon>
        <taxon>Ovalentaria</taxon>
        <taxon>Atherinomorphae</taxon>
        <taxon>Cyprinodontiformes</taxon>
        <taxon>Poeciliidae</taxon>
        <taxon>Poeciliinae</taxon>
        <taxon>Poecilia</taxon>
    </lineage>
</organism>
<evidence type="ECO:0000313" key="4">
    <source>
        <dbReference type="Proteomes" id="UP000028760"/>
    </source>
</evidence>
<feature type="region of interest" description="Disordered" evidence="1">
    <location>
        <begin position="141"/>
        <end position="190"/>
    </location>
</feature>
<sequence>FTALSIFISTAVLHSVSAGGAYCAKTARARAAALGLAYPGVHGAPALSSPAIGLWHPSTFSFDDLPPTESNMNSYEDDHNEAPSDKPRYIGTRARFPFSHGPFPEASRGQMADQILGVPRGLLDRRPESSLEEVNHVAPPTLVKAPSRPDPMNLHPQGRRKPFLFSRSKNNPAGDEFAPNRRGMPLTGHAPPLTLGHAAYQSGINPEVPLLHSARFFQRRHGWAPVRGFWKVVKRPGHLAKNPRRRLGVRPLIQGRAILQ</sequence>
<evidence type="ECO:0000313" key="3">
    <source>
        <dbReference type="Ensembl" id="ENSPFOP00000026591.1"/>
    </source>
</evidence>
<feature type="compositionally biased region" description="Basic and acidic residues" evidence="1">
    <location>
        <begin position="76"/>
        <end position="88"/>
    </location>
</feature>
<name>A0A096M5A0_POEFO</name>
<dbReference type="Ensembl" id="ENSPFOT00000027251.1">
    <property type="protein sequence ID" value="ENSPFOP00000026591.1"/>
    <property type="gene ID" value="ENSPFOG00000022696.1"/>
</dbReference>
<dbReference type="AlphaFoldDB" id="A0A096M5A0"/>
<keyword evidence="4" id="KW-1185">Reference proteome</keyword>
<evidence type="ECO:0000256" key="1">
    <source>
        <dbReference type="SAM" id="MobiDB-lite"/>
    </source>
</evidence>
<proteinExistence type="predicted"/>
<evidence type="ECO:0000256" key="2">
    <source>
        <dbReference type="SAM" id="SignalP"/>
    </source>
</evidence>
<protein>
    <submittedName>
        <fullName evidence="3">Uncharacterized protein</fullName>
    </submittedName>
</protein>
<feature type="region of interest" description="Disordered" evidence="1">
    <location>
        <begin position="66"/>
        <end position="89"/>
    </location>
</feature>
<feature type="chain" id="PRO_5001919991" evidence="2">
    <location>
        <begin position="19"/>
        <end position="260"/>
    </location>
</feature>
<reference evidence="3" key="3">
    <citation type="submission" date="2025-09" db="UniProtKB">
        <authorList>
            <consortium name="Ensembl"/>
        </authorList>
    </citation>
    <scope>IDENTIFICATION</scope>
</reference>
<accession>A0A096M5A0</accession>
<dbReference type="OMA" id="REPTHPW"/>
<keyword evidence="2" id="KW-0732">Signal</keyword>
<feature type="signal peptide" evidence="2">
    <location>
        <begin position="1"/>
        <end position="18"/>
    </location>
</feature>
<dbReference type="EMBL" id="AYCK01006875">
    <property type="status" value="NOT_ANNOTATED_CDS"/>
    <property type="molecule type" value="Genomic_DNA"/>
</dbReference>
<reference evidence="3" key="2">
    <citation type="submission" date="2025-08" db="UniProtKB">
        <authorList>
            <consortium name="Ensembl"/>
        </authorList>
    </citation>
    <scope>IDENTIFICATION</scope>
</reference>
<dbReference type="Proteomes" id="UP000028760">
    <property type="component" value="Unassembled WGS sequence"/>
</dbReference>